<organism evidence="9 10">
    <name type="scientific">Saccharothrix xinjiangensis</name>
    <dbReference type="NCBI Taxonomy" id="204798"/>
    <lineage>
        <taxon>Bacteria</taxon>
        <taxon>Bacillati</taxon>
        <taxon>Actinomycetota</taxon>
        <taxon>Actinomycetes</taxon>
        <taxon>Pseudonocardiales</taxon>
        <taxon>Pseudonocardiaceae</taxon>
        <taxon>Saccharothrix</taxon>
    </lineage>
</organism>
<dbReference type="InterPro" id="IPR019999">
    <property type="entry name" value="Anth_synth_I-like"/>
</dbReference>
<dbReference type="SUPFAM" id="SSF52317">
    <property type="entry name" value="Class I glutamine amidotransferase-like"/>
    <property type="match status" value="1"/>
</dbReference>
<evidence type="ECO:0000256" key="5">
    <source>
        <dbReference type="SAM" id="MobiDB-lite"/>
    </source>
</evidence>
<evidence type="ECO:0000259" key="7">
    <source>
        <dbReference type="Pfam" id="PF00425"/>
    </source>
</evidence>
<keyword evidence="10" id="KW-1185">Reference proteome</keyword>
<dbReference type="Pfam" id="PF04715">
    <property type="entry name" value="Anth_synt_I_N"/>
    <property type="match status" value="1"/>
</dbReference>
<dbReference type="InterPro" id="IPR015890">
    <property type="entry name" value="Chorismate_C"/>
</dbReference>
<keyword evidence="9" id="KW-0032">Aminotransferase</keyword>
<dbReference type="EC" id="2.6.1.85" evidence="2"/>
<gene>
    <name evidence="9" type="primary">pabB</name>
    <name evidence="9" type="ORF">ACFPFM_01240</name>
</gene>
<dbReference type="InterPro" id="IPR005801">
    <property type="entry name" value="ADC_synthase"/>
</dbReference>
<dbReference type="RefSeq" id="WP_344034867.1">
    <property type="nucleotide sequence ID" value="NZ_BAAAKE010000002.1"/>
</dbReference>
<proteinExistence type="inferred from homology"/>
<dbReference type="SUPFAM" id="SSF56322">
    <property type="entry name" value="ADC synthase"/>
    <property type="match status" value="1"/>
</dbReference>
<dbReference type="EMBL" id="JBHSJB010000003">
    <property type="protein sequence ID" value="MFC5052370.1"/>
    <property type="molecule type" value="Genomic_DNA"/>
</dbReference>
<dbReference type="PANTHER" id="PTHR11236">
    <property type="entry name" value="AMINOBENZOATE/ANTHRANILATE SYNTHASE"/>
    <property type="match status" value="1"/>
</dbReference>
<dbReference type="InterPro" id="IPR029062">
    <property type="entry name" value="Class_I_gatase-like"/>
</dbReference>
<evidence type="ECO:0000256" key="2">
    <source>
        <dbReference type="ARBA" id="ARBA00013139"/>
    </source>
</evidence>
<dbReference type="InterPro" id="IPR005802">
    <property type="entry name" value="ADC_synth_comp_1"/>
</dbReference>
<dbReference type="Gene3D" id="3.40.50.880">
    <property type="match status" value="1"/>
</dbReference>
<dbReference type="PRINTS" id="PR00097">
    <property type="entry name" value="ANTSNTHASEII"/>
</dbReference>
<keyword evidence="4" id="KW-0315">Glutamine amidotransferase</keyword>
<dbReference type="Pfam" id="PF00425">
    <property type="entry name" value="Chorismate_bind"/>
    <property type="match status" value="1"/>
</dbReference>
<evidence type="ECO:0000313" key="9">
    <source>
        <dbReference type="EMBL" id="MFC5052370.1"/>
    </source>
</evidence>
<feature type="domain" description="Anthranilate synthase component I N-terminal" evidence="8">
    <location>
        <begin position="293"/>
        <end position="426"/>
    </location>
</feature>
<dbReference type="GO" id="GO:0046820">
    <property type="term" value="F:4-amino-4-deoxychorismate synthase activity"/>
    <property type="evidence" value="ECO:0007669"/>
    <property type="project" value="UniProtKB-EC"/>
</dbReference>
<dbReference type="Gene3D" id="3.60.120.10">
    <property type="entry name" value="Anthranilate synthase"/>
    <property type="match status" value="1"/>
</dbReference>
<dbReference type="NCBIfam" id="TIGR00566">
    <property type="entry name" value="trpG_papA"/>
    <property type="match status" value="1"/>
</dbReference>
<accession>A0ABV9XPS9</accession>
<feature type="region of interest" description="Disordered" evidence="5">
    <location>
        <begin position="224"/>
        <end position="278"/>
    </location>
</feature>
<dbReference type="Proteomes" id="UP001595833">
    <property type="component" value="Unassembled WGS sequence"/>
</dbReference>
<evidence type="ECO:0000256" key="1">
    <source>
        <dbReference type="ARBA" id="ARBA00005970"/>
    </source>
</evidence>
<comment type="caution">
    <text evidence="9">The sequence shown here is derived from an EMBL/GenBank/DDBJ whole genome shotgun (WGS) entry which is preliminary data.</text>
</comment>
<feature type="domain" description="Chorismate-utilising enzyme C-terminal" evidence="7">
    <location>
        <begin position="469"/>
        <end position="722"/>
    </location>
</feature>
<dbReference type="PROSITE" id="PS51273">
    <property type="entry name" value="GATASE_TYPE_1"/>
    <property type="match status" value="1"/>
</dbReference>
<reference evidence="10" key="1">
    <citation type="journal article" date="2019" name="Int. J. Syst. Evol. Microbiol.">
        <title>The Global Catalogue of Microorganisms (GCM) 10K type strain sequencing project: providing services to taxonomists for standard genome sequencing and annotation.</title>
        <authorList>
            <consortium name="The Broad Institute Genomics Platform"/>
            <consortium name="The Broad Institute Genome Sequencing Center for Infectious Disease"/>
            <person name="Wu L."/>
            <person name="Ma J."/>
        </authorList>
    </citation>
    <scope>NUCLEOTIDE SEQUENCE [LARGE SCALE GENOMIC DNA]</scope>
    <source>
        <strain evidence="10">KCTC 12848</strain>
    </source>
</reference>
<evidence type="ECO:0000256" key="4">
    <source>
        <dbReference type="ARBA" id="ARBA00022962"/>
    </source>
</evidence>
<dbReference type="PANTHER" id="PTHR11236:SF18">
    <property type="entry name" value="AMINODEOXYCHORISMATE SYNTHASE"/>
    <property type="match status" value="1"/>
</dbReference>
<dbReference type="InterPro" id="IPR017926">
    <property type="entry name" value="GATASE"/>
</dbReference>
<evidence type="ECO:0000259" key="6">
    <source>
        <dbReference type="Pfam" id="PF00117"/>
    </source>
</evidence>
<dbReference type="InterPro" id="IPR006221">
    <property type="entry name" value="TrpG/PapA_dom"/>
</dbReference>
<dbReference type="Pfam" id="PF00117">
    <property type="entry name" value="GATase"/>
    <property type="match status" value="1"/>
</dbReference>
<evidence type="ECO:0000313" key="10">
    <source>
        <dbReference type="Proteomes" id="UP001595833"/>
    </source>
</evidence>
<comment type="similarity">
    <text evidence="1">In the C-terminal section; belongs to the anthranilate synthase component I family.</text>
</comment>
<feature type="compositionally biased region" description="Pro residues" evidence="5">
    <location>
        <begin position="267"/>
        <end position="277"/>
    </location>
</feature>
<name>A0ABV9XPS9_9PSEU</name>
<dbReference type="InterPro" id="IPR006805">
    <property type="entry name" value="Anth_synth_I_N"/>
</dbReference>
<feature type="domain" description="Glutamine amidotransferase" evidence="6">
    <location>
        <begin position="4"/>
        <end position="185"/>
    </location>
</feature>
<dbReference type="CDD" id="cd01743">
    <property type="entry name" value="GATase1_Anthranilate_Synthase"/>
    <property type="match status" value="1"/>
</dbReference>
<sequence>MRTLLIDNHDSFTFNLFHDLAEVNGREPVVIANDDPGFRLSWLSSFDNVVISPGPGRPQEPGDFGLCRAVVEHAAVPLLGVCLGHQGLCLAHGASVERVTPRHGVVDEVRHTGVDLFAGLPSPLAVVRYHSLAVSDLPPSLEAIAWAPSDGVLMGVRHRSRPAWGVQFHPESVCTAHGRALLANFRDLTEAATPEAAVAPARLPAEGVRLPAAPVHLPAGAVHPSAVHPSAVHPSAVHPSAVHPSAGPSQAPAPPPAGPSQASARPPVRPSQAPAPAPTREVLVRRVDAHPPPEDVFAALYGASTDAFWLDSGLEGERGRFSVMGDAGGPLARVATYDVGTGRVTVGGEAHPGPFLDWLEADLAAWRVAPPDVPFDFALGWVGYLGYELKAECGGDAAHRSEQPDAAFVFADRALVFDHHSRRTYLLALSDDDGWLDRTAQFLHGFTPGPTEPPSPARSGTVVARHGRSEYLKLVAACQDAVAAGESYEVCLTNTVTWNGEVDPWGAYRFLRATSPAPFGALLRFGALSVLSTSPERFIRVDRWGVVESEPIKGTRPRGATAAEDGALRESLATSPKDRAENLMIVDLVRNDLGHNAEVGSVEVPRIFEVESYATVHQLVSTVRARLRSGSSAVAAVRAAFPGGSMTGAPKIRTMQIIDGLEAGPRGVYSGALGYFSLSGTADFSIVIRTLVVDRDKASFGVGGAVIALSDPVAEFEETAVKATALLRLLGAAFPGRG</sequence>
<dbReference type="PRINTS" id="PR00096">
    <property type="entry name" value="GATASE"/>
</dbReference>
<evidence type="ECO:0000259" key="8">
    <source>
        <dbReference type="Pfam" id="PF04715"/>
    </source>
</evidence>
<keyword evidence="3 9" id="KW-0808">Transferase</keyword>
<dbReference type="NCBIfam" id="TIGR00553">
    <property type="entry name" value="pabB"/>
    <property type="match status" value="1"/>
</dbReference>
<protein>
    <recommendedName>
        <fullName evidence="2">aminodeoxychorismate synthase</fullName>
        <ecNumber evidence="2">2.6.1.85</ecNumber>
    </recommendedName>
</protein>
<evidence type="ECO:0000256" key="3">
    <source>
        <dbReference type="ARBA" id="ARBA00022679"/>
    </source>
</evidence>
<dbReference type="PRINTS" id="PR00099">
    <property type="entry name" value="CPSGATASE"/>
</dbReference>